<name>A0A6J5LK60_9CAUD</name>
<evidence type="ECO:0000313" key="5">
    <source>
        <dbReference type="EMBL" id="CAB4134968.1"/>
    </source>
</evidence>
<keyword evidence="2" id="KW-0175">Coiled coil</keyword>
<keyword evidence="1" id="KW-1188">Viral release from host cell</keyword>
<dbReference type="EMBL" id="LR796295">
    <property type="protein sequence ID" value="CAB4134968.1"/>
    <property type="molecule type" value="Genomic_DNA"/>
</dbReference>
<feature type="domain" description="Bacteriophage tail tape measure C-terminal" evidence="3">
    <location>
        <begin position="535"/>
        <end position="607"/>
    </location>
</feature>
<reference evidence="5" key="1">
    <citation type="submission" date="2020-04" db="EMBL/GenBank/DDBJ databases">
        <authorList>
            <person name="Chiriac C."/>
            <person name="Salcher M."/>
            <person name="Ghai R."/>
            <person name="Kavagutti S V."/>
        </authorList>
    </citation>
    <scope>NUCLEOTIDE SEQUENCE</scope>
</reference>
<dbReference type="Pfam" id="PF09718">
    <property type="entry name" value="Tape_meas_lam_C"/>
    <property type="match status" value="1"/>
</dbReference>
<dbReference type="Pfam" id="PF10145">
    <property type="entry name" value="PhageMin_Tail"/>
    <property type="match status" value="1"/>
</dbReference>
<feature type="domain" description="Phage tail tape measure protein" evidence="4">
    <location>
        <begin position="61"/>
        <end position="184"/>
    </location>
</feature>
<evidence type="ECO:0000256" key="1">
    <source>
        <dbReference type="ARBA" id="ARBA00022465"/>
    </source>
</evidence>
<proteinExistence type="predicted"/>
<dbReference type="InterPro" id="IPR010090">
    <property type="entry name" value="Phage_tape_meas"/>
</dbReference>
<feature type="coiled-coil region" evidence="2">
    <location>
        <begin position="411"/>
        <end position="438"/>
    </location>
</feature>
<evidence type="ECO:0000259" key="4">
    <source>
        <dbReference type="Pfam" id="PF10145"/>
    </source>
</evidence>
<evidence type="ECO:0000256" key="2">
    <source>
        <dbReference type="SAM" id="Coils"/>
    </source>
</evidence>
<protein>
    <submittedName>
        <fullName evidence="5">COG5281 Phage-related minor tail protein</fullName>
    </submittedName>
</protein>
<organism evidence="5">
    <name type="scientific">uncultured Caudovirales phage</name>
    <dbReference type="NCBI Taxonomy" id="2100421"/>
    <lineage>
        <taxon>Viruses</taxon>
        <taxon>Duplodnaviria</taxon>
        <taxon>Heunggongvirae</taxon>
        <taxon>Uroviricota</taxon>
        <taxon>Caudoviricetes</taxon>
        <taxon>Peduoviridae</taxon>
        <taxon>Maltschvirus</taxon>
        <taxon>Maltschvirus maltsch</taxon>
    </lineage>
</organism>
<keyword evidence="1" id="KW-1245">Viral tail assembly</keyword>
<accession>A0A6J5LK60</accession>
<evidence type="ECO:0000259" key="3">
    <source>
        <dbReference type="Pfam" id="PF09718"/>
    </source>
</evidence>
<dbReference type="InterPro" id="IPR006431">
    <property type="entry name" value="Phage_tape_meas_C"/>
</dbReference>
<sequence length="717" mass="77159">MAAIQDFVLRIKTEGINQLNTIRKGVDGLTADLQNLSSVGGPLSNTIGGIVSKLGPLALGATAAAGAFTVLGLRALALADELSDVSDATGITAGALNNFKNSLVDAGGKTEDFSTLALKLNQNLGDAAVGNETAQKAFQKLGVYVRDAGGNIRNTGDVLRDAIGKLAGIEDPAKRAALAVDIFGKTANKLDFTKLNAANDPFKDAQIAQLAKYQTSIDAIAKSINDNLLTVFGKLAIAYTNSMKLADEAEKRANEQGKTRFTDPRTGLTSEAKMTEAQQFRYDLNKKLNEAYKDQGRELDILGKKNKQITLGDFGADSEAKLKAGAESRKRLAASNIESDKNFALKGANEIQAIEINAQAEKQKAWLAIQTQQYLSDAQMAAEYTAKKKEIDTKAAIDVAKVRNQINAKVFSEEEAQRQKIQEELAAEEQRLNKLFEAGRKITEQAAEQNKELAAKAKLVLDSVTMTDRERANAEELFKIEQDRLALLKQIADTYGNEEFAKRTAEEKKINDLLGKRKADAVANQEATAKQQEDFGLGWEKAYRQYVENSKNGFAEAGSLFQSLSRGFEDSIVKFVQTGKLSFKDLFNDLIAQAVRAQSNKLLTSLLGSFGSFFGGGGGQAGAAVLGLPGYANGGNIPAGQLSVVGERGPELFLPKQAGTIIPNGAMGGGTVNNTAVTYSIQAVDASSFRSMLARDPEFIHNVAEQGRRQLPIRSRR</sequence>
<gene>
    <name evidence="5" type="ORF">UFOVP281_30</name>
</gene>